<organism evidence="2 3">
    <name type="scientific">Anopheles maculatus</name>
    <dbReference type="NCBI Taxonomy" id="74869"/>
    <lineage>
        <taxon>Eukaryota</taxon>
        <taxon>Metazoa</taxon>
        <taxon>Ecdysozoa</taxon>
        <taxon>Arthropoda</taxon>
        <taxon>Hexapoda</taxon>
        <taxon>Insecta</taxon>
        <taxon>Pterygota</taxon>
        <taxon>Neoptera</taxon>
        <taxon>Endopterygota</taxon>
        <taxon>Diptera</taxon>
        <taxon>Nematocera</taxon>
        <taxon>Culicoidea</taxon>
        <taxon>Culicidae</taxon>
        <taxon>Anophelinae</taxon>
        <taxon>Anopheles</taxon>
        <taxon>Anopheles maculatus group</taxon>
    </lineage>
</organism>
<dbReference type="PANTHER" id="PTHR46276">
    <property type="entry name" value="E3 UBIQUITIN-PROTEIN LIGASE UBR5"/>
    <property type="match status" value="1"/>
</dbReference>
<proteinExistence type="predicted"/>
<dbReference type="EnsemblMetazoa" id="AMAM003311-RA">
    <property type="protein sequence ID" value="AMAM003311-PA"/>
    <property type="gene ID" value="AMAM003311"/>
</dbReference>
<dbReference type="GO" id="GO:0005634">
    <property type="term" value="C:nucleus"/>
    <property type="evidence" value="ECO:0007669"/>
    <property type="project" value="TreeGrafter"/>
</dbReference>
<protein>
    <submittedName>
        <fullName evidence="2">Uncharacterized protein</fullName>
    </submittedName>
</protein>
<evidence type="ECO:0000313" key="3">
    <source>
        <dbReference type="Proteomes" id="UP000075901"/>
    </source>
</evidence>
<feature type="region of interest" description="Disordered" evidence="1">
    <location>
        <begin position="275"/>
        <end position="299"/>
    </location>
</feature>
<feature type="compositionally biased region" description="Low complexity" evidence="1">
    <location>
        <begin position="275"/>
        <end position="290"/>
    </location>
</feature>
<evidence type="ECO:0000256" key="1">
    <source>
        <dbReference type="SAM" id="MobiDB-lite"/>
    </source>
</evidence>
<name>A0A182SB89_9DIPT</name>
<dbReference type="GO" id="GO:0090263">
    <property type="term" value="P:positive regulation of canonical Wnt signaling pathway"/>
    <property type="evidence" value="ECO:0007669"/>
    <property type="project" value="TreeGrafter"/>
</dbReference>
<dbReference type="PANTHER" id="PTHR46276:SF1">
    <property type="entry name" value="E3 UBIQUITIN-PROTEIN LIGASE UBR5"/>
    <property type="match status" value="1"/>
</dbReference>
<dbReference type="Proteomes" id="UP000075901">
    <property type="component" value="Unassembled WGS sequence"/>
</dbReference>
<dbReference type="AlphaFoldDB" id="A0A182SB89"/>
<reference evidence="3" key="1">
    <citation type="submission" date="2013-09" db="EMBL/GenBank/DDBJ databases">
        <title>The Genome Sequence of Anopheles maculatus species B.</title>
        <authorList>
            <consortium name="The Broad Institute Genomics Platform"/>
            <person name="Neafsey D.E."/>
            <person name="Besansky N."/>
            <person name="Howell P."/>
            <person name="Walton C."/>
            <person name="Young S.K."/>
            <person name="Zeng Q."/>
            <person name="Gargeya S."/>
            <person name="Fitzgerald M."/>
            <person name="Haas B."/>
            <person name="Abouelleil A."/>
            <person name="Allen A.W."/>
            <person name="Alvarado L."/>
            <person name="Arachchi H.M."/>
            <person name="Berlin A.M."/>
            <person name="Chapman S.B."/>
            <person name="Gainer-Dewar J."/>
            <person name="Goldberg J."/>
            <person name="Griggs A."/>
            <person name="Gujja S."/>
            <person name="Hansen M."/>
            <person name="Howarth C."/>
            <person name="Imamovic A."/>
            <person name="Ireland A."/>
            <person name="Larimer J."/>
            <person name="McCowan C."/>
            <person name="Murphy C."/>
            <person name="Pearson M."/>
            <person name="Poon T.W."/>
            <person name="Priest M."/>
            <person name="Roberts A."/>
            <person name="Saif S."/>
            <person name="Shea T."/>
            <person name="Sisk P."/>
            <person name="Sykes S."/>
            <person name="Wortman J."/>
            <person name="Nusbaum C."/>
            <person name="Birren B."/>
        </authorList>
    </citation>
    <scope>NUCLEOTIDE SEQUENCE [LARGE SCALE GENOMIC DNA]</scope>
    <source>
        <strain evidence="3">maculatus3</strain>
    </source>
</reference>
<evidence type="ECO:0000313" key="2">
    <source>
        <dbReference type="EnsemblMetazoa" id="AMAM003311-PA"/>
    </source>
</evidence>
<dbReference type="GO" id="GO:0034450">
    <property type="term" value="F:ubiquitin-ubiquitin ligase activity"/>
    <property type="evidence" value="ECO:0007669"/>
    <property type="project" value="TreeGrafter"/>
</dbReference>
<reference evidence="2" key="2">
    <citation type="submission" date="2020-05" db="UniProtKB">
        <authorList>
            <consortium name="EnsemblMetazoa"/>
        </authorList>
    </citation>
    <scope>IDENTIFICATION</scope>
    <source>
        <strain evidence="2">maculatus3</strain>
    </source>
</reference>
<sequence>VSPAGRSRATISTLGTATTARNLGFADNDRSTRDGGSSMTADSESSRRDFLTYCLSLMRAHNSEHRDSLPVLDVTALRHVAYVLDAILFYMRATNDCDLDRTTNGSNVWDDQDENENEETEEDISASIVMDSDSVDEDMLSRPSLGRRHSFFQRSDSTLCLGCPAPDPFNTPLIEALPLADQPHRLQPTAKREDLFGMPKWPITLAPGASGSQHHPTNVGAGSSENVAGASCSTVGGATNLELPPVRLSLSSTIRHEMGSSQMATGIIVDPSESLYSESQQQHHQQPSSQDGTVAFIDG</sequence>
<accession>A0A182SB89</accession>
<keyword evidence="3" id="KW-1185">Reference proteome</keyword>
<dbReference type="VEuPathDB" id="VectorBase:AMAM003311"/>
<dbReference type="GO" id="GO:0000209">
    <property type="term" value="P:protein polyubiquitination"/>
    <property type="evidence" value="ECO:0007669"/>
    <property type="project" value="TreeGrafter"/>
</dbReference>
<dbReference type="GO" id="GO:0005737">
    <property type="term" value="C:cytoplasm"/>
    <property type="evidence" value="ECO:0007669"/>
    <property type="project" value="TreeGrafter"/>
</dbReference>